<feature type="compositionally biased region" description="Polar residues" evidence="1">
    <location>
        <begin position="33"/>
        <end position="43"/>
    </location>
</feature>
<evidence type="ECO:0000256" key="1">
    <source>
        <dbReference type="SAM" id="MobiDB-lite"/>
    </source>
</evidence>
<feature type="chain" id="PRO_5023818073" description="DUF4005 domain-containing protein" evidence="2">
    <location>
        <begin position="23"/>
        <end position="133"/>
    </location>
</feature>
<feature type="compositionally biased region" description="Low complexity" evidence="1">
    <location>
        <begin position="58"/>
        <end position="94"/>
    </location>
</feature>
<evidence type="ECO:0000256" key="2">
    <source>
        <dbReference type="SAM" id="SignalP"/>
    </source>
</evidence>
<keyword evidence="4" id="KW-1185">Reference proteome</keyword>
<comment type="caution">
    <text evidence="3">The sequence shown here is derived from an EMBL/GenBank/DDBJ whole genome shotgun (WGS) entry which is preliminary data.</text>
</comment>
<proteinExistence type="predicted"/>
<sequence>MVLRSMALRLLLLVALLCLGVCVNQRCSSASAAVGLSSWSKLSRPTRRSRPGLDRSLRFLTSSASSGSTNASCRYSASSARSSGLSGAKSGAPARSSNMTQPSDHMSARGPLARPMAVTSSGARYGSAPRQSS</sequence>
<name>A0A5J9V3N3_9POAL</name>
<dbReference type="AlphaFoldDB" id="A0A5J9V3N3"/>
<feature type="region of interest" description="Disordered" evidence="1">
    <location>
        <begin position="33"/>
        <end position="133"/>
    </location>
</feature>
<dbReference type="Proteomes" id="UP000324897">
    <property type="component" value="Chromosome 1"/>
</dbReference>
<dbReference type="Gramene" id="TVU30108">
    <property type="protein sequence ID" value="TVU30108"/>
    <property type="gene ID" value="EJB05_21715"/>
</dbReference>
<accession>A0A5J9V3N3</accession>
<keyword evidence="2" id="KW-0732">Signal</keyword>
<gene>
    <name evidence="3" type="ORF">EJB05_21715</name>
</gene>
<protein>
    <recommendedName>
        <fullName evidence="5">DUF4005 domain-containing protein</fullName>
    </recommendedName>
</protein>
<feature type="signal peptide" evidence="2">
    <location>
        <begin position="1"/>
        <end position="22"/>
    </location>
</feature>
<organism evidence="3 4">
    <name type="scientific">Eragrostis curvula</name>
    <name type="common">weeping love grass</name>
    <dbReference type="NCBI Taxonomy" id="38414"/>
    <lineage>
        <taxon>Eukaryota</taxon>
        <taxon>Viridiplantae</taxon>
        <taxon>Streptophyta</taxon>
        <taxon>Embryophyta</taxon>
        <taxon>Tracheophyta</taxon>
        <taxon>Spermatophyta</taxon>
        <taxon>Magnoliopsida</taxon>
        <taxon>Liliopsida</taxon>
        <taxon>Poales</taxon>
        <taxon>Poaceae</taxon>
        <taxon>PACMAD clade</taxon>
        <taxon>Chloridoideae</taxon>
        <taxon>Eragrostideae</taxon>
        <taxon>Eragrostidinae</taxon>
        <taxon>Eragrostis</taxon>
    </lineage>
</organism>
<reference evidence="3 4" key="1">
    <citation type="journal article" date="2019" name="Sci. Rep.">
        <title>A high-quality genome of Eragrostis curvula grass provides insights into Poaceae evolution and supports new strategies to enhance forage quality.</title>
        <authorList>
            <person name="Carballo J."/>
            <person name="Santos B.A.C.M."/>
            <person name="Zappacosta D."/>
            <person name="Garbus I."/>
            <person name="Selva J.P."/>
            <person name="Gallo C.A."/>
            <person name="Diaz A."/>
            <person name="Albertini E."/>
            <person name="Caccamo M."/>
            <person name="Echenique V."/>
        </authorList>
    </citation>
    <scope>NUCLEOTIDE SEQUENCE [LARGE SCALE GENOMIC DNA]</scope>
    <source>
        <strain evidence="4">cv. Victoria</strain>
        <tissue evidence="3">Leaf</tissue>
    </source>
</reference>
<dbReference type="EMBL" id="RWGY01000011">
    <property type="protein sequence ID" value="TVU30108.1"/>
    <property type="molecule type" value="Genomic_DNA"/>
</dbReference>
<evidence type="ECO:0000313" key="4">
    <source>
        <dbReference type="Proteomes" id="UP000324897"/>
    </source>
</evidence>
<evidence type="ECO:0000313" key="3">
    <source>
        <dbReference type="EMBL" id="TVU30108.1"/>
    </source>
</evidence>
<feature type="compositionally biased region" description="Polar residues" evidence="1">
    <location>
        <begin position="95"/>
        <end position="104"/>
    </location>
</feature>
<evidence type="ECO:0008006" key="5">
    <source>
        <dbReference type="Google" id="ProtNLM"/>
    </source>
</evidence>